<evidence type="ECO:0000256" key="1">
    <source>
        <dbReference type="SAM" id="SignalP"/>
    </source>
</evidence>
<accession>A0A816IK19</accession>
<feature type="signal peptide" evidence="1">
    <location>
        <begin position="1"/>
        <end position="23"/>
    </location>
</feature>
<reference evidence="2" key="1">
    <citation type="submission" date="2021-01" db="EMBL/GenBank/DDBJ databases">
        <authorList>
            <consortium name="Genoscope - CEA"/>
            <person name="William W."/>
        </authorList>
    </citation>
    <scope>NUCLEOTIDE SEQUENCE</scope>
</reference>
<dbReference type="EMBL" id="HG994367">
    <property type="protein sequence ID" value="CAF1711489.1"/>
    <property type="molecule type" value="Genomic_DNA"/>
</dbReference>
<dbReference type="Proteomes" id="UP001295469">
    <property type="component" value="Chromosome C03"/>
</dbReference>
<sequence>MSRRTLYRRILLPLAAVTPHFLASTSDMPSPPLVTEKQQFLELSTSPIHPLGGNRVLTSFVRFGEGLEFGESRFLRSSVGSGRELVTQKQEERRIRNSSRTSHVCKFQMTHNSPRTAC</sequence>
<gene>
    <name evidence="2" type="ORF">DARMORV10_C03P85960.1</name>
</gene>
<organism evidence="2">
    <name type="scientific">Brassica napus</name>
    <name type="common">Rape</name>
    <dbReference type="NCBI Taxonomy" id="3708"/>
    <lineage>
        <taxon>Eukaryota</taxon>
        <taxon>Viridiplantae</taxon>
        <taxon>Streptophyta</taxon>
        <taxon>Embryophyta</taxon>
        <taxon>Tracheophyta</taxon>
        <taxon>Spermatophyta</taxon>
        <taxon>Magnoliopsida</taxon>
        <taxon>eudicotyledons</taxon>
        <taxon>Gunneridae</taxon>
        <taxon>Pentapetalae</taxon>
        <taxon>rosids</taxon>
        <taxon>malvids</taxon>
        <taxon>Brassicales</taxon>
        <taxon>Brassicaceae</taxon>
        <taxon>Brassiceae</taxon>
        <taxon>Brassica</taxon>
    </lineage>
</organism>
<name>A0A816IK19_BRANA</name>
<evidence type="ECO:0000313" key="2">
    <source>
        <dbReference type="EMBL" id="CAF1711489.1"/>
    </source>
</evidence>
<protein>
    <submittedName>
        <fullName evidence="2">(rape) hypothetical protein</fullName>
    </submittedName>
</protein>
<keyword evidence="1" id="KW-0732">Signal</keyword>
<dbReference type="AlphaFoldDB" id="A0A816IK19"/>
<proteinExistence type="predicted"/>
<feature type="chain" id="PRO_5032715001" evidence="1">
    <location>
        <begin position="24"/>
        <end position="118"/>
    </location>
</feature>